<organism evidence="1 2">
    <name type="scientific">Limnoglobus roseus</name>
    <dbReference type="NCBI Taxonomy" id="2598579"/>
    <lineage>
        <taxon>Bacteria</taxon>
        <taxon>Pseudomonadati</taxon>
        <taxon>Planctomycetota</taxon>
        <taxon>Planctomycetia</taxon>
        <taxon>Gemmatales</taxon>
        <taxon>Gemmataceae</taxon>
        <taxon>Limnoglobus</taxon>
    </lineage>
</organism>
<evidence type="ECO:0000313" key="1">
    <source>
        <dbReference type="EMBL" id="QEL16812.1"/>
    </source>
</evidence>
<dbReference type="RefSeq" id="WP_149111495.1">
    <property type="nucleotide sequence ID" value="NZ_CP042425.1"/>
</dbReference>
<reference evidence="2" key="1">
    <citation type="submission" date="2019-08" db="EMBL/GenBank/DDBJ databases">
        <title>Limnoglobus roseus gen. nov., sp. nov., a novel freshwater planctomycete with a giant genome from the family Gemmataceae.</title>
        <authorList>
            <person name="Kulichevskaya I.S."/>
            <person name="Naumoff D.G."/>
            <person name="Miroshnikov K."/>
            <person name="Ivanova A."/>
            <person name="Philippov D.A."/>
            <person name="Hakobyan A."/>
            <person name="Rijpstra I.C."/>
            <person name="Sinninghe Damste J.S."/>
            <person name="Liesack W."/>
            <person name="Dedysh S.N."/>
        </authorList>
    </citation>
    <scope>NUCLEOTIDE SEQUENCE [LARGE SCALE GENOMIC DNA]</scope>
    <source>
        <strain evidence="2">PX52</strain>
    </source>
</reference>
<gene>
    <name evidence="1" type="ORF">PX52LOC_03785</name>
</gene>
<evidence type="ECO:0000313" key="2">
    <source>
        <dbReference type="Proteomes" id="UP000324974"/>
    </source>
</evidence>
<protein>
    <submittedName>
        <fullName evidence="1">Uncharacterized protein</fullName>
    </submittedName>
</protein>
<keyword evidence="2" id="KW-1185">Reference proteome</keyword>
<dbReference type="OrthoDB" id="292725at2"/>
<proteinExistence type="predicted"/>
<dbReference type="Proteomes" id="UP000324974">
    <property type="component" value="Chromosome"/>
</dbReference>
<dbReference type="EMBL" id="CP042425">
    <property type="protein sequence ID" value="QEL16812.1"/>
    <property type="molecule type" value="Genomic_DNA"/>
</dbReference>
<dbReference type="KEGG" id="lrs:PX52LOC_03785"/>
<sequence length="138" mass="15744">MTEALRLRDATVQDIQFELLRRTKFNALDGERVRDSLLKHRHLWHAVLLDRPGVPNYADPSHLLTAGLIKLRDLPDNLWNADTLFVLTPSRSDAEQLMAVAQAEDWGGEATVHSDQEETDRALGTGRQEYGLLSIWWD</sequence>
<name>A0A5C1AGE2_9BACT</name>
<accession>A0A5C1AGE2</accession>
<dbReference type="AlphaFoldDB" id="A0A5C1AGE2"/>